<dbReference type="AlphaFoldDB" id="A0A915HPY2"/>
<sequence length="158" mass="18362">MDREQLETFSLKIYFRLERITAICGKRLTVISNRTERKENFPFVPLRSVFCIPFCSIPSEKASINEPFMYELFKSPVDAWFKLLSQEEGEFYNVQILPENEEQLEALRRRAKMEAVNRSPVSGKMDISDGFNSIKDRDRVQLSDFTFLSVIGKGSFGK</sequence>
<keyword evidence="1" id="KW-1185">Reference proteome</keyword>
<name>A0A915HPY2_ROMCU</name>
<dbReference type="WBParaSite" id="nRc.2.0.1.t03407-RA">
    <property type="protein sequence ID" value="nRc.2.0.1.t03407-RA"/>
    <property type="gene ID" value="nRc.2.0.1.g03407"/>
</dbReference>
<proteinExistence type="predicted"/>
<reference evidence="2" key="1">
    <citation type="submission" date="2022-11" db="UniProtKB">
        <authorList>
            <consortium name="WormBaseParasite"/>
        </authorList>
    </citation>
    <scope>IDENTIFICATION</scope>
</reference>
<dbReference type="Proteomes" id="UP000887565">
    <property type="component" value="Unplaced"/>
</dbReference>
<accession>A0A915HPY2</accession>
<protein>
    <submittedName>
        <fullName evidence="2">Uncharacterized protein</fullName>
    </submittedName>
</protein>
<organism evidence="1 2">
    <name type="scientific">Romanomermis culicivorax</name>
    <name type="common">Nematode worm</name>
    <dbReference type="NCBI Taxonomy" id="13658"/>
    <lineage>
        <taxon>Eukaryota</taxon>
        <taxon>Metazoa</taxon>
        <taxon>Ecdysozoa</taxon>
        <taxon>Nematoda</taxon>
        <taxon>Enoplea</taxon>
        <taxon>Dorylaimia</taxon>
        <taxon>Mermithida</taxon>
        <taxon>Mermithoidea</taxon>
        <taxon>Mermithidae</taxon>
        <taxon>Romanomermis</taxon>
    </lineage>
</organism>
<evidence type="ECO:0000313" key="1">
    <source>
        <dbReference type="Proteomes" id="UP000887565"/>
    </source>
</evidence>
<evidence type="ECO:0000313" key="2">
    <source>
        <dbReference type="WBParaSite" id="nRc.2.0.1.t03407-RA"/>
    </source>
</evidence>